<protein>
    <submittedName>
        <fullName evidence="2">Ribonuclease H domain</fullName>
    </submittedName>
</protein>
<dbReference type="PROSITE" id="PS50879">
    <property type="entry name" value="RNASE_H_1"/>
    <property type="match status" value="1"/>
</dbReference>
<evidence type="ECO:0000259" key="1">
    <source>
        <dbReference type="PROSITE" id="PS50879"/>
    </source>
</evidence>
<dbReference type="InterPro" id="IPR044730">
    <property type="entry name" value="RNase_H-like_dom_plant"/>
</dbReference>
<dbReference type="Proteomes" id="UP000694240">
    <property type="component" value="Chromosome 13"/>
</dbReference>
<dbReference type="PANTHER" id="PTHR33116:SF78">
    <property type="entry name" value="OS12G0587133 PROTEIN"/>
    <property type="match status" value="1"/>
</dbReference>
<dbReference type="CDD" id="cd06222">
    <property type="entry name" value="RNase_H_like"/>
    <property type="match status" value="1"/>
</dbReference>
<proteinExistence type="predicted"/>
<dbReference type="InterPro" id="IPR002156">
    <property type="entry name" value="RNaseH_domain"/>
</dbReference>
<evidence type="ECO:0000313" key="3">
    <source>
        <dbReference type="Proteomes" id="UP000694240"/>
    </source>
</evidence>
<gene>
    <name evidence="2" type="ORF">ISN45_Aa08g012440</name>
</gene>
<dbReference type="Pfam" id="PF13966">
    <property type="entry name" value="zf-RVT"/>
    <property type="match status" value="1"/>
</dbReference>
<sequence length="719" mass="81363">MIDRSIAAKEWKPICLSQGGPKLSHICFADDLILFAEASVAQVRVIRKILETFCVSSGQKVSLEKSKIFFSNNVSRDLERLISEESGIKSTKELGKYLGMPVLQKRINKETFGEVLARVSSRLAGWKGGSLSFAGRLTLTKSVLSSIPVHTMSVISLPKSVLEGLDKVSRSFLWGSSPEKRKQHLVAWEKVCKPKKEGGLGIRLSRDMNKALISKVGWRLIKDHTSLWARVLRSKYKVGGLQDRTWINAKRPSSSTWRSVIGGLKEVVTRGSRWVVGDGREVRFWTDKWLSNEPLLDSVVTDVPTDQMELRVKELWREGTGWIFNRITPYVSHSARLQLMAVVIDNITGARDRLSWGETADGEFTVKSAYALLTRNSDPRPDLSSFFDRVWRVVAPERVRTFLWLVGHQAIMTNVERHRRHLGDTSVCQVCKGGEETILHVLRDCPSIAGIWRRIVPASRRNQFWNTSILEWLYGNLQLAGNGVNESWATLFALGVWWGWKWRCGYIFGENGKCRDRVKFVKDLAAEVERADRLSRETRGTSPRVERMIAWKPPTGEWWKLNTDGASRGNPGLATAGGVLRDGAGHWRGGFSLNIGVCSAPLAELWGVYYGLYIAWERRCRRLELEVDSELVVGFLQTGINDSHPLSFLVRLCHGFISRDWIVRVSHVYREANRLADGLANYAFTLPLGFHAFDFAPPFVEAFVEDDDRGTAFPRHVRL</sequence>
<dbReference type="PANTHER" id="PTHR33116">
    <property type="entry name" value="REVERSE TRANSCRIPTASE ZINC-BINDING DOMAIN-CONTAINING PROTEIN-RELATED-RELATED"/>
    <property type="match status" value="1"/>
</dbReference>
<feature type="domain" description="RNase H type-1" evidence="1">
    <location>
        <begin position="555"/>
        <end position="685"/>
    </location>
</feature>
<dbReference type="Pfam" id="PF13456">
    <property type="entry name" value="RVT_3"/>
    <property type="match status" value="1"/>
</dbReference>
<evidence type="ECO:0000313" key="2">
    <source>
        <dbReference type="EMBL" id="KAG7533623.1"/>
    </source>
</evidence>
<reference evidence="2 3" key="1">
    <citation type="submission" date="2020-12" db="EMBL/GenBank/DDBJ databases">
        <title>Concerted genomic and epigenomic changes stabilize Arabidopsis allopolyploids.</title>
        <authorList>
            <person name="Chen Z."/>
        </authorList>
    </citation>
    <scope>NUCLEOTIDE SEQUENCE [LARGE SCALE GENOMIC DNA]</scope>
    <source>
        <strain evidence="2">Allo738</strain>
        <tissue evidence="2">Leaf</tissue>
    </source>
</reference>
<dbReference type="GO" id="GO:0003676">
    <property type="term" value="F:nucleic acid binding"/>
    <property type="evidence" value="ECO:0007669"/>
    <property type="project" value="InterPro"/>
</dbReference>
<name>A0A8T1XGD1_9BRAS</name>
<dbReference type="GO" id="GO:0004523">
    <property type="term" value="F:RNA-DNA hybrid ribonuclease activity"/>
    <property type="evidence" value="ECO:0007669"/>
    <property type="project" value="InterPro"/>
</dbReference>
<organism evidence="2 3">
    <name type="scientific">Arabidopsis thaliana x Arabidopsis arenosa</name>
    <dbReference type="NCBI Taxonomy" id="1240361"/>
    <lineage>
        <taxon>Eukaryota</taxon>
        <taxon>Viridiplantae</taxon>
        <taxon>Streptophyta</taxon>
        <taxon>Embryophyta</taxon>
        <taxon>Tracheophyta</taxon>
        <taxon>Spermatophyta</taxon>
        <taxon>Magnoliopsida</taxon>
        <taxon>eudicotyledons</taxon>
        <taxon>Gunneridae</taxon>
        <taxon>Pentapetalae</taxon>
        <taxon>rosids</taxon>
        <taxon>malvids</taxon>
        <taxon>Brassicales</taxon>
        <taxon>Brassicaceae</taxon>
        <taxon>Camelineae</taxon>
        <taxon>Arabidopsis</taxon>
    </lineage>
</organism>
<keyword evidence="3" id="KW-1185">Reference proteome</keyword>
<comment type="caution">
    <text evidence="2">The sequence shown here is derived from an EMBL/GenBank/DDBJ whole genome shotgun (WGS) entry which is preliminary data.</text>
</comment>
<accession>A0A8T1XGD1</accession>
<dbReference type="EMBL" id="JAEFBK010000013">
    <property type="protein sequence ID" value="KAG7533623.1"/>
    <property type="molecule type" value="Genomic_DNA"/>
</dbReference>
<dbReference type="InterPro" id="IPR026960">
    <property type="entry name" value="RVT-Znf"/>
</dbReference>
<dbReference type="AlphaFoldDB" id="A0A8T1XGD1"/>